<dbReference type="NCBIfam" id="TIGR03605">
    <property type="entry name" value="antibiot_sagB"/>
    <property type="match status" value="1"/>
</dbReference>
<dbReference type="Gene3D" id="3.40.109.10">
    <property type="entry name" value="NADH Oxidase"/>
    <property type="match status" value="1"/>
</dbReference>
<dbReference type="AlphaFoldDB" id="A0A1G5ZQ34"/>
<evidence type="ECO:0000313" key="2">
    <source>
        <dbReference type="EMBL" id="SDA96606.1"/>
    </source>
</evidence>
<reference evidence="2 3" key="1">
    <citation type="submission" date="2016-10" db="EMBL/GenBank/DDBJ databases">
        <authorList>
            <person name="de Groot N.N."/>
        </authorList>
    </citation>
    <scope>NUCLEOTIDE SEQUENCE [LARGE SCALE GENOMIC DNA]</scope>
    <source>
        <strain evidence="2 3">CGMCC 1.12097</strain>
    </source>
</reference>
<organism evidence="2 3">
    <name type="scientific">Mesorhizobium qingshengii</name>
    <dbReference type="NCBI Taxonomy" id="1165689"/>
    <lineage>
        <taxon>Bacteria</taxon>
        <taxon>Pseudomonadati</taxon>
        <taxon>Pseudomonadota</taxon>
        <taxon>Alphaproteobacteria</taxon>
        <taxon>Hyphomicrobiales</taxon>
        <taxon>Phyllobacteriaceae</taxon>
        <taxon>Mesorhizobium</taxon>
    </lineage>
</organism>
<evidence type="ECO:0000259" key="1">
    <source>
        <dbReference type="Pfam" id="PF00881"/>
    </source>
</evidence>
<dbReference type="InterPro" id="IPR020051">
    <property type="entry name" value="SagB-type_dehydrogenase"/>
</dbReference>
<accession>A0A1G5ZQ34</accession>
<proteinExistence type="predicted"/>
<protein>
    <submittedName>
        <fullName evidence="2">SagB-type dehydrogenase domain-containing protein</fullName>
    </submittedName>
</protein>
<dbReference type="SUPFAM" id="SSF55469">
    <property type="entry name" value="FMN-dependent nitroreductase-like"/>
    <property type="match status" value="1"/>
</dbReference>
<dbReference type="Pfam" id="PF00881">
    <property type="entry name" value="Nitroreductase"/>
    <property type="match status" value="1"/>
</dbReference>
<name>A0A1G5ZQ34_9HYPH</name>
<evidence type="ECO:0000313" key="3">
    <source>
        <dbReference type="Proteomes" id="UP000198588"/>
    </source>
</evidence>
<feature type="domain" description="Nitroreductase" evidence="1">
    <location>
        <begin position="83"/>
        <end position="256"/>
    </location>
</feature>
<dbReference type="CDD" id="cd02142">
    <property type="entry name" value="McbC_SagB-like_oxidoreductase"/>
    <property type="match status" value="1"/>
</dbReference>
<dbReference type="PANTHER" id="PTHR43745:SF2">
    <property type="entry name" value="NITROREDUCTASE MJ1384-RELATED"/>
    <property type="match status" value="1"/>
</dbReference>
<dbReference type="STRING" id="1165689.SAMN02927914_05695"/>
<dbReference type="InterPro" id="IPR029479">
    <property type="entry name" value="Nitroreductase"/>
</dbReference>
<dbReference type="EMBL" id="FMXM01000024">
    <property type="protein sequence ID" value="SDA96606.1"/>
    <property type="molecule type" value="Genomic_DNA"/>
</dbReference>
<dbReference type="PANTHER" id="PTHR43745">
    <property type="entry name" value="NITROREDUCTASE MJ1384-RELATED"/>
    <property type="match status" value="1"/>
</dbReference>
<gene>
    <name evidence="2" type="ORF">SAMN02927914_05695</name>
</gene>
<dbReference type="InterPro" id="IPR052544">
    <property type="entry name" value="Bacteriocin_Proc_Enz"/>
</dbReference>
<dbReference type="Proteomes" id="UP000198588">
    <property type="component" value="Unassembled WGS sequence"/>
</dbReference>
<dbReference type="GO" id="GO:0016491">
    <property type="term" value="F:oxidoreductase activity"/>
    <property type="evidence" value="ECO:0007669"/>
    <property type="project" value="InterPro"/>
</dbReference>
<dbReference type="OrthoDB" id="3723182at2"/>
<sequence>MPDPHGTDISKIRGRLLGERNLFSVSELFHENSRISRSAPRIAQSPQSALVAPAGFKRYIYAPRVALPDPRTAETDSIWDIMTSRRSGRSYSGQGIDLQSVSDLAFYALGTPDKGQRRCVPSGGGLYPLELYVVVARVEQLPAGLYHYDPRSHALCELGRADGLASVRQAVFIPEAVDNAAAVFVLTAVFGRSKIKYGERAYRFSLLEAGHVMQNICLAATALRLGVCPVGGFVDDEMNDLLDVDGVEEAVLYAALIGSLDTIDG</sequence>
<dbReference type="InterPro" id="IPR000415">
    <property type="entry name" value="Nitroreductase-like"/>
</dbReference>